<evidence type="ECO:0000259" key="5">
    <source>
        <dbReference type="PROSITE" id="PS50835"/>
    </source>
</evidence>
<keyword evidence="2" id="KW-1015">Disulfide bond</keyword>
<evidence type="ECO:0000256" key="3">
    <source>
        <dbReference type="SAM" id="Phobius"/>
    </source>
</evidence>
<dbReference type="Ensembl" id="ENSATET00000063275.2">
    <property type="protein sequence ID" value="ENSATEP00000046692.2"/>
    <property type="gene ID" value="ENSATEG00000027894.2"/>
</dbReference>
<keyword evidence="3" id="KW-0472">Membrane</keyword>
<keyword evidence="3" id="KW-1133">Transmembrane helix</keyword>
<reference evidence="6" key="3">
    <citation type="submission" date="2025-09" db="UniProtKB">
        <authorList>
            <consortium name="Ensembl"/>
        </authorList>
    </citation>
    <scope>IDENTIFICATION</scope>
</reference>
<dbReference type="GO" id="GO:0006955">
    <property type="term" value="P:immune response"/>
    <property type="evidence" value="ECO:0007669"/>
    <property type="project" value="TreeGrafter"/>
</dbReference>
<feature type="domain" description="Ig-like" evidence="5">
    <location>
        <begin position="23"/>
        <end position="110"/>
    </location>
</feature>
<dbReference type="GO" id="GO:0004888">
    <property type="term" value="F:transmembrane signaling receptor activity"/>
    <property type="evidence" value="ECO:0007669"/>
    <property type="project" value="TreeGrafter"/>
</dbReference>
<sequence>MDITTLCLMLCLAEGSHSVAAEASLSITPDRAQFFRYDQISLSCEASEGFSSWTVKRNTSFRTSQPCQFGWAIPGESSCTIEDADPSDTGVYWCESQSGERSNTVNITVTDGVILGSPALPVTQDDDVTLHCSYKEEDRDPVSDFPATFYRDDIFIGTEDKGRKSFLAVSQSEEGFYQCEHPSKGKSPRSWLSVKVKIQPSVVPTTPPPPPVISLPKLVFSILVFILYTFILGLAIYTCRKFVRVQNKRRISDLPNELERRRGQRRN</sequence>
<dbReference type="InterPro" id="IPR003599">
    <property type="entry name" value="Ig_sub"/>
</dbReference>
<dbReference type="AlphaFoldDB" id="A0A7N6AHH7"/>
<organism evidence="6 7">
    <name type="scientific">Anabas testudineus</name>
    <name type="common">Climbing perch</name>
    <name type="synonym">Anthias testudineus</name>
    <dbReference type="NCBI Taxonomy" id="64144"/>
    <lineage>
        <taxon>Eukaryota</taxon>
        <taxon>Metazoa</taxon>
        <taxon>Chordata</taxon>
        <taxon>Craniata</taxon>
        <taxon>Vertebrata</taxon>
        <taxon>Euteleostomi</taxon>
        <taxon>Actinopterygii</taxon>
        <taxon>Neopterygii</taxon>
        <taxon>Teleostei</taxon>
        <taxon>Neoteleostei</taxon>
        <taxon>Acanthomorphata</taxon>
        <taxon>Anabantaria</taxon>
        <taxon>Anabantiformes</taxon>
        <taxon>Anabantoidei</taxon>
        <taxon>Anabantidae</taxon>
        <taxon>Anabas</taxon>
    </lineage>
</organism>
<dbReference type="PANTHER" id="PTHR11481">
    <property type="entry name" value="IMMUNOGLOBULIN FC RECEPTOR"/>
    <property type="match status" value="1"/>
</dbReference>
<protein>
    <recommendedName>
        <fullName evidence="5">Ig-like domain-containing protein</fullName>
    </recommendedName>
</protein>
<dbReference type="InterPro" id="IPR036179">
    <property type="entry name" value="Ig-like_dom_sf"/>
</dbReference>
<keyword evidence="1 4" id="KW-0732">Signal</keyword>
<accession>A0A7N6AHH7</accession>
<dbReference type="GO" id="GO:0009897">
    <property type="term" value="C:external side of plasma membrane"/>
    <property type="evidence" value="ECO:0007669"/>
    <property type="project" value="TreeGrafter"/>
</dbReference>
<dbReference type="InterPro" id="IPR013783">
    <property type="entry name" value="Ig-like_fold"/>
</dbReference>
<dbReference type="SMART" id="SM00409">
    <property type="entry name" value="IG"/>
    <property type="match status" value="2"/>
</dbReference>
<dbReference type="GO" id="GO:0007166">
    <property type="term" value="P:cell surface receptor signaling pathway"/>
    <property type="evidence" value="ECO:0007669"/>
    <property type="project" value="TreeGrafter"/>
</dbReference>
<keyword evidence="3" id="KW-0812">Transmembrane</keyword>
<feature type="transmembrane region" description="Helical" evidence="3">
    <location>
        <begin position="218"/>
        <end position="239"/>
    </location>
</feature>
<dbReference type="PROSITE" id="PS50835">
    <property type="entry name" value="IG_LIKE"/>
    <property type="match status" value="1"/>
</dbReference>
<dbReference type="Gene3D" id="2.60.40.10">
    <property type="entry name" value="Immunoglobulins"/>
    <property type="match status" value="2"/>
</dbReference>
<proteinExistence type="predicted"/>
<reference evidence="6" key="2">
    <citation type="submission" date="2025-08" db="UniProtKB">
        <authorList>
            <consortium name="Ensembl"/>
        </authorList>
    </citation>
    <scope>IDENTIFICATION</scope>
</reference>
<evidence type="ECO:0000313" key="6">
    <source>
        <dbReference type="Ensembl" id="ENSATEP00000046692.2"/>
    </source>
</evidence>
<evidence type="ECO:0000313" key="7">
    <source>
        <dbReference type="Proteomes" id="UP000265040"/>
    </source>
</evidence>
<evidence type="ECO:0000256" key="2">
    <source>
        <dbReference type="ARBA" id="ARBA00023157"/>
    </source>
</evidence>
<dbReference type="InterPro" id="IPR007110">
    <property type="entry name" value="Ig-like_dom"/>
</dbReference>
<name>A0A7N6AHH7_ANATE</name>
<dbReference type="GeneTree" id="ENSGT00940000163711"/>
<dbReference type="SUPFAM" id="SSF48726">
    <property type="entry name" value="Immunoglobulin"/>
    <property type="match status" value="1"/>
</dbReference>
<reference evidence="6" key="1">
    <citation type="submission" date="2021-04" db="EMBL/GenBank/DDBJ databases">
        <authorList>
            <consortium name="Wellcome Sanger Institute Data Sharing"/>
        </authorList>
    </citation>
    <scope>NUCLEOTIDE SEQUENCE [LARGE SCALE GENOMIC DNA]</scope>
</reference>
<feature type="chain" id="PRO_5043669243" description="Ig-like domain-containing protein" evidence="4">
    <location>
        <begin position="22"/>
        <end position="267"/>
    </location>
</feature>
<dbReference type="InterPro" id="IPR050488">
    <property type="entry name" value="Ig_Fc_receptor"/>
</dbReference>
<dbReference type="Proteomes" id="UP000265040">
    <property type="component" value="Chromosome 18"/>
</dbReference>
<feature type="signal peptide" evidence="4">
    <location>
        <begin position="1"/>
        <end position="21"/>
    </location>
</feature>
<evidence type="ECO:0000256" key="1">
    <source>
        <dbReference type="ARBA" id="ARBA00022729"/>
    </source>
</evidence>
<keyword evidence="7" id="KW-1185">Reference proteome</keyword>
<dbReference type="PANTHER" id="PTHR11481:SF64">
    <property type="entry name" value="FC RECEPTOR-LIKE PROTEIN 4"/>
    <property type="match status" value="1"/>
</dbReference>
<evidence type="ECO:0000256" key="4">
    <source>
        <dbReference type="SAM" id="SignalP"/>
    </source>
</evidence>